<dbReference type="PANTHER" id="PTHR30009:SF20">
    <property type="entry name" value="PTS SYSTEM GLUCOSE-SPECIFIC EIICB COMPONENT-RELATED"/>
    <property type="match status" value="1"/>
</dbReference>
<protein>
    <submittedName>
        <fullName evidence="11">PTS system IIBC component</fullName>
        <ecNumber evidence="11">2.7.1.69</ecNumber>
    </submittedName>
</protein>
<feature type="transmembrane region" description="Helical" evidence="9">
    <location>
        <begin position="133"/>
        <end position="157"/>
    </location>
</feature>
<keyword evidence="5" id="KW-0598">Phosphotransferase system</keyword>
<evidence type="ECO:0000256" key="6">
    <source>
        <dbReference type="ARBA" id="ARBA00022692"/>
    </source>
</evidence>
<dbReference type="GO" id="GO:0009401">
    <property type="term" value="P:phosphoenolpyruvate-dependent sugar phosphotransferase system"/>
    <property type="evidence" value="ECO:0007669"/>
    <property type="project" value="UniProtKB-KW"/>
</dbReference>
<comment type="subcellular location">
    <subcellularLocation>
        <location evidence="1">Cell membrane</location>
        <topology evidence="1">Multi-pass membrane protein</topology>
    </subcellularLocation>
</comment>
<dbReference type="HOGENOM" id="CLU_012312_4_1_9"/>
<dbReference type="Proteomes" id="UP000004835">
    <property type="component" value="Unassembled WGS sequence"/>
</dbReference>
<evidence type="ECO:0000256" key="2">
    <source>
        <dbReference type="ARBA" id="ARBA00022448"/>
    </source>
</evidence>
<evidence type="ECO:0000313" key="11">
    <source>
        <dbReference type="EMBL" id="EGC68823.1"/>
    </source>
</evidence>
<evidence type="ECO:0000256" key="4">
    <source>
        <dbReference type="ARBA" id="ARBA00022597"/>
    </source>
</evidence>
<evidence type="ECO:0000256" key="9">
    <source>
        <dbReference type="SAM" id="Phobius"/>
    </source>
</evidence>
<dbReference type="InterPro" id="IPR013013">
    <property type="entry name" value="PTS_EIIC_1"/>
</dbReference>
<dbReference type="EMBL" id="AEWT01000025">
    <property type="protein sequence ID" value="EGC68823.1"/>
    <property type="molecule type" value="Genomic_DNA"/>
</dbReference>
<feature type="domain" description="PTS EIIC type-1" evidence="10">
    <location>
        <begin position="7"/>
        <end position="191"/>
    </location>
</feature>
<comment type="caution">
    <text evidence="11">The sequence shown here is derived from an EMBL/GenBank/DDBJ whole genome shotgun (WGS) entry which is preliminary data.</text>
</comment>
<keyword evidence="4" id="KW-0762">Sugar transport</keyword>
<dbReference type="InterPro" id="IPR003352">
    <property type="entry name" value="PTS_EIIC"/>
</dbReference>
<dbReference type="AlphaFoldDB" id="F0EM60"/>
<accession>F0EM60</accession>
<dbReference type="GO" id="GO:0005886">
    <property type="term" value="C:plasma membrane"/>
    <property type="evidence" value="ECO:0007669"/>
    <property type="project" value="UniProtKB-SubCell"/>
</dbReference>
<keyword evidence="7 9" id="KW-1133">Transmembrane helix</keyword>
<reference evidence="11 12" key="1">
    <citation type="submission" date="2011-01" db="EMBL/GenBank/DDBJ databases">
        <authorList>
            <person name="Muzny D."/>
            <person name="Qin X."/>
            <person name="Deng J."/>
            <person name="Jiang H."/>
            <person name="Liu Y."/>
            <person name="Qu J."/>
            <person name="Song X.-Z."/>
            <person name="Zhang L."/>
            <person name="Thornton R."/>
            <person name="Coyle M."/>
            <person name="Francisco L."/>
            <person name="Jackson L."/>
            <person name="Javaid M."/>
            <person name="Korchina V."/>
            <person name="Kovar C."/>
            <person name="Mata R."/>
            <person name="Mathew T."/>
            <person name="Ngo R."/>
            <person name="Nguyen L."/>
            <person name="Nguyen N."/>
            <person name="Okwuonu G."/>
            <person name="Ongeri F."/>
            <person name="Pham C."/>
            <person name="Simmons D."/>
            <person name="Wilczek-Boney K."/>
            <person name="Hale W."/>
            <person name="Jakkamsetti A."/>
            <person name="Pham P."/>
            <person name="Ruth R."/>
            <person name="San Lucas F."/>
            <person name="Warren J."/>
            <person name="Zhang J."/>
            <person name="Zhao Z."/>
            <person name="Zhou C."/>
            <person name="Zhu D."/>
            <person name="Lee S."/>
            <person name="Bess C."/>
            <person name="Blankenburg K."/>
            <person name="Forbes L."/>
            <person name="Fu Q."/>
            <person name="Gubbala S."/>
            <person name="Hirani K."/>
            <person name="Jayaseelan J.C."/>
            <person name="Lara F."/>
            <person name="Munidasa M."/>
            <person name="Palculict T."/>
            <person name="Patil S."/>
            <person name="Pu L.-L."/>
            <person name="Saada N."/>
            <person name="Tang L."/>
            <person name="Weissenberger G."/>
            <person name="Zhu Y."/>
            <person name="Hemphill L."/>
            <person name="Shang Y."/>
            <person name="Youmans B."/>
            <person name="Ayvaz T."/>
            <person name="Ross M."/>
            <person name="Santibanez J."/>
            <person name="Aqrawi P."/>
            <person name="Gross S."/>
            <person name="Joshi V."/>
            <person name="Fowler G."/>
            <person name="Nazareth L."/>
            <person name="Reid J."/>
            <person name="Worley K."/>
            <person name="Petrosino J."/>
            <person name="Highlander S."/>
            <person name="Gibbs R."/>
        </authorList>
    </citation>
    <scope>NUCLEOTIDE SEQUENCE [LARGE SCALE GENOMIC DNA]</scope>
    <source>
        <strain evidence="11 12">ATCC 12755</strain>
    </source>
</reference>
<dbReference type="Pfam" id="PF02378">
    <property type="entry name" value="PTS_EIIC"/>
    <property type="match status" value="1"/>
</dbReference>
<dbReference type="PROSITE" id="PS51103">
    <property type="entry name" value="PTS_EIIC_TYPE_1"/>
    <property type="match status" value="1"/>
</dbReference>
<keyword evidence="11" id="KW-0808">Transferase</keyword>
<dbReference type="GO" id="GO:0008982">
    <property type="term" value="F:protein-N(PI)-phosphohistidine-sugar phosphotransferase activity"/>
    <property type="evidence" value="ECO:0007669"/>
    <property type="project" value="InterPro"/>
</dbReference>
<keyword evidence="2" id="KW-0813">Transport</keyword>
<evidence type="ECO:0000256" key="8">
    <source>
        <dbReference type="ARBA" id="ARBA00023136"/>
    </source>
</evidence>
<keyword evidence="6 9" id="KW-0812">Transmembrane</keyword>
<evidence type="ECO:0000259" key="10">
    <source>
        <dbReference type="PROSITE" id="PS51103"/>
    </source>
</evidence>
<evidence type="ECO:0000256" key="3">
    <source>
        <dbReference type="ARBA" id="ARBA00022475"/>
    </source>
</evidence>
<dbReference type="PANTHER" id="PTHR30009">
    <property type="entry name" value="CYTOCHROME C-TYPE SYNTHESIS PROTEIN AND PTS TRANSMEMBRANE COMPONENT"/>
    <property type="match status" value="1"/>
</dbReference>
<feature type="transmembrane region" description="Helical" evidence="9">
    <location>
        <begin position="60"/>
        <end position="82"/>
    </location>
</feature>
<evidence type="ECO:0000256" key="1">
    <source>
        <dbReference type="ARBA" id="ARBA00004651"/>
    </source>
</evidence>
<dbReference type="EC" id="2.7.1.69" evidence="11"/>
<evidence type="ECO:0000313" key="12">
    <source>
        <dbReference type="Proteomes" id="UP000004835"/>
    </source>
</evidence>
<feature type="transmembrane region" description="Helical" evidence="9">
    <location>
        <begin position="20"/>
        <end position="40"/>
    </location>
</feature>
<sequence>MQKGKKASWMEIFQGLGKTFMLPVALLAFMGLFLGIGSSFSSSSTIDVFPFLGASWLQVVFRFMSTIGGFAFSYLPVMFAMAIPLGLARKEKGVAAFSGFVGYVVMHLSINFYLQETNQLATADQLREAGQEIVFGIQTLSMGVLGGIIAGLIVYKLHTRFYHFQLPDSFAFFSGARFVPIITSLTLAVVG</sequence>
<name>F0EM60_ENTCA</name>
<gene>
    <name evidence="11" type="ORF">HMPREF9087_2502</name>
</gene>
<keyword evidence="8 9" id="KW-0472">Membrane</keyword>
<dbReference type="InterPro" id="IPR050429">
    <property type="entry name" value="PTS_Glucose_EIICBA"/>
</dbReference>
<organism evidence="11 12">
    <name type="scientific">Enterococcus casseliflavus ATCC 12755</name>
    <dbReference type="NCBI Taxonomy" id="888066"/>
    <lineage>
        <taxon>Bacteria</taxon>
        <taxon>Bacillati</taxon>
        <taxon>Bacillota</taxon>
        <taxon>Bacilli</taxon>
        <taxon>Lactobacillales</taxon>
        <taxon>Enterococcaceae</taxon>
        <taxon>Enterococcus</taxon>
    </lineage>
</organism>
<feature type="transmembrane region" description="Helical" evidence="9">
    <location>
        <begin position="94"/>
        <end position="113"/>
    </location>
</feature>
<proteinExistence type="predicted"/>
<dbReference type="GO" id="GO:1904659">
    <property type="term" value="P:D-glucose transmembrane transport"/>
    <property type="evidence" value="ECO:0007669"/>
    <property type="project" value="TreeGrafter"/>
</dbReference>
<evidence type="ECO:0000256" key="7">
    <source>
        <dbReference type="ARBA" id="ARBA00022989"/>
    </source>
</evidence>
<dbReference type="GO" id="GO:0090564">
    <property type="term" value="F:protein-phosphocysteine-glucose phosphotransferase system transporter activity"/>
    <property type="evidence" value="ECO:0007669"/>
    <property type="project" value="TreeGrafter"/>
</dbReference>
<keyword evidence="3" id="KW-1003">Cell membrane</keyword>
<evidence type="ECO:0000256" key="5">
    <source>
        <dbReference type="ARBA" id="ARBA00022683"/>
    </source>
</evidence>